<proteinExistence type="predicted"/>
<dbReference type="EMBL" id="CADCTH010000358">
    <property type="protein sequence ID" value="CAA9267772.1"/>
    <property type="molecule type" value="Genomic_DNA"/>
</dbReference>
<dbReference type="InterPro" id="IPR013783">
    <property type="entry name" value="Ig-like_fold"/>
</dbReference>
<name>A0A6J4J4K3_9PSEU</name>
<protein>
    <recommendedName>
        <fullName evidence="3">DUF4352 domain-containing protein</fullName>
    </recommendedName>
</protein>
<evidence type="ECO:0000256" key="1">
    <source>
        <dbReference type="SAM" id="MobiDB-lite"/>
    </source>
</evidence>
<gene>
    <name evidence="2" type="ORF">AVDCRST_MAG54-2815</name>
</gene>
<dbReference type="Gene3D" id="2.60.40.10">
    <property type="entry name" value="Immunoglobulins"/>
    <property type="match status" value="1"/>
</dbReference>
<sequence length="198" mass="19683">MTALDERRRRVASALGALGAAAVIVLGAACSSAPQAPPSEPASAAPPGAATAAEDDAAPEEPDAPVLAYGATHVFGDGNAVTVSGPVVGPPAAGAPFPRSLEVTVTVRNGTPAPEDLSRFGVDVTVPGDREAPSVDDGLSGTLAPGEERTVPLRFALPDPGPTEVTVEVAKADQDAAGEDIPGSDEVPGSFAFWEGQV</sequence>
<organism evidence="2">
    <name type="scientific">uncultured Actinomycetospora sp</name>
    <dbReference type="NCBI Taxonomy" id="1135996"/>
    <lineage>
        <taxon>Bacteria</taxon>
        <taxon>Bacillati</taxon>
        <taxon>Actinomycetota</taxon>
        <taxon>Actinomycetes</taxon>
        <taxon>Pseudonocardiales</taxon>
        <taxon>Pseudonocardiaceae</taxon>
        <taxon>Actinomycetospora</taxon>
        <taxon>environmental samples</taxon>
    </lineage>
</organism>
<dbReference type="PROSITE" id="PS51257">
    <property type="entry name" value="PROKAR_LIPOPROTEIN"/>
    <property type="match status" value="1"/>
</dbReference>
<evidence type="ECO:0000313" key="2">
    <source>
        <dbReference type="EMBL" id="CAA9267772.1"/>
    </source>
</evidence>
<reference evidence="2" key="1">
    <citation type="submission" date="2020-02" db="EMBL/GenBank/DDBJ databases">
        <authorList>
            <person name="Meier V. D."/>
        </authorList>
    </citation>
    <scope>NUCLEOTIDE SEQUENCE</scope>
    <source>
        <strain evidence="2">AVDCRST_MAG54</strain>
    </source>
</reference>
<feature type="region of interest" description="Disordered" evidence="1">
    <location>
        <begin position="31"/>
        <end position="63"/>
    </location>
</feature>
<dbReference type="GO" id="GO:0005975">
    <property type="term" value="P:carbohydrate metabolic process"/>
    <property type="evidence" value="ECO:0007669"/>
    <property type="project" value="UniProtKB-ARBA"/>
</dbReference>
<accession>A0A6J4J4K3</accession>
<dbReference type="AlphaFoldDB" id="A0A6J4J4K3"/>
<evidence type="ECO:0008006" key="3">
    <source>
        <dbReference type="Google" id="ProtNLM"/>
    </source>
</evidence>
<feature type="compositionally biased region" description="Low complexity" evidence="1">
    <location>
        <begin position="41"/>
        <end position="52"/>
    </location>
</feature>
<feature type="compositionally biased region" description="Acidic residues" evidence="1">
    <location>
        <begin position="53"/>
        <end position="63"/>
    </location>
</feature>